<evidence type="ECO:0000313" key="3">
    <source>
        <dbReference type="EMBL" id="CEM32038.1"/>
    </source>
</evidence>
<feature type="chain" id="PRO_5005190278" evidence="2">
    <location>
        <begin position="21"/>
        <end position="432"/>
    </location>
</feature>
<sequence length="432" mass="48407">MMVRVPGLLVLALAVANCQLRRLPPEDGDQVDLSLEDSPAEGDNAPALNATQEIKRHCTAFYYARVLEAGLENKKIGRFTAEGECPWYAPDRCRRRARDVAHECMREHWATKDIPVGIPSVCKPGHYSNKKVEEDYKASSPLDTWLRETLCAVYKETAPSKVEIKAKTTGNDGCGKTEDLGELQLNCEDFQHEFQGYGDTTTTAAPTTAAPDSSDEPSTTTKRNGMSYGESMPIENGEASAPTDEMSRENTIPQFEIEIDDIIPDGGGEDNPRNPPPHDALGNTTSAEHHEFCTWANLYVMESANDCGGENEYHMSVTIGLGGLPIGQGGEQTYRSYFEPADDRNFVDTANPHGRNWPLGWRRICYTRFQKMPIRIHIREDDWPFCGGRDENHRFRVELHELDELRPYERGHKVSAANVGTWKVIYTWGPKP</sequence>
<keyword evidence="2" id="KW-0732">Signal</keyword>
<evidence type="ECO:0000313" key="4">
    <source>
        <dbReference type="Proteomes" id="UP000041254"/>
    </source>
</evidence>
<feature type="region of interest" description="Disordered" evidence="1">
    <location>
        <begin position="197"/>
        <end position="248"/>
    </location>
</feature>
<dbReference type="InParanoid" id="A0A0G4GP26"/>
<feature type="region of interest" description="Disordered" evidence="1">
    <location>
        <begin position="261"/>
        <end position="284"/>
    </location>
</feature>
<feature type="compositionally biased region" description="Low complexity" evidence="1">
    <location>
        <begin position="200"/>
        <end position="211"/>
    </location>
</feature>
<reference evidence="3 4" key="1">
    <citation type="submission" date="2014-11" db="EMBL/GenBank/DDBJ databases">
        <authorList>
            <person name="Zhu J."/>
            <person name="Qi W."/>
            <person name="Song R."/>
        </authorList>
    </citation>
    <scope>NUCLEOTIDE SEQUENCE [LARGE SCALE GENOMIC DNA]</scope>
</reference>
<organism evidence="3 4">
    <name type="scientific">Vitrella brassicaformis (strain CCMP3155)</name>
    <dbReference type="NCBI Taxonomy" id="1169540"/>
    <lineage>
        <taxon>Eukaryota</taxon>
        <taxon>Sar</taxon>
        <taxon>Alveolata</taxon>
        <taxon>Colpodellida</taxon>
        <taxon>Vitrellaceae</taxon>
        <taxon>Vitrella</taxon>
    </lineage>
</organism>
<evidence type="ECO:0000256" key="1">
    <source>
        <dbReference type="SAM" id="MobiDB-lite"/>
    </source>
</evidence>
<name>A0A0G4GP26_VITBC</name>
<dbReference type="EMBL" id="CDMY01000743">
    <property type="protein sequence ID" value="CEM32038.1"/>
    <property type="molecule type" value="Genomic_DNA"/>
</dbReference>
<dbReference type="AlphaFoldDB" id="A0A0G4GP26"/>
<gene>
    <name evidence="3" type="ORF">Vbra_23218</name>
</gene>
<protein>
    <submittedName>
        <fullName evidence="3">Uncharacterized protein</fullName>
    </submittedName>
</protein>
<feature type="signal peptide" evidence="2">
    <location>
        <begin position="1"/>
        <end position="20"/>
    </location>
</feature>
<dbReference type="Proteomes" id="UP000041254">
    <property type="component" value="Unassembled WGS sequence"/>
</dbReference>
<accession>A0A0G4GP26</accession>
<evidence type="ECO:0000256" key="2">
    <source>
        <dbReference type="SAM" id="SignalP"/>
    </source>
</evidence>
<dbReference type="VEuPathDB" id="CryptoDB:Vbra_23218"/>
<keyword evidence="4" id="KW-1185">Reference proteome</keyword>
<proteinExistence type="predicted"/>